<dbReference type="AlphaFoldDB" id="N9NZL2"/>
<dbReference type="HOGENOM" id="CLU_3211183_0_0_6"/>
<protein>
    <submittedName>
        <fullName evidence="2">Uncharacterized protein</fullName>
    </submittedName>
</protein>
<proteinExistence type="predicted"/>
<feature type="chain" id="PRO_5004149674" evidence="1">
    <location>
        <begin position="25"/>
        <end position="44"/>
    </location>
</feature>
<organism evidence="2 3">
    <name type="scientific">Acinetobacter variabilis</name>
    <dbReference type="NCBI Taxonomy" id="70346"/>
    <lineage>
        <taxon>Bacteria</taxon>
        <taxon>Pseudomonadati</taxon>
        <taxon>Pseudomonadota</taxon>
        <taxon>Gammaproteobacteria</taxon>
        <taxon>Moraxellales</taxon>
        <taxon>Moraxellaceae</taxon>
        <taxon>Acinetobacter</taxon>
    </lineage>
</organism>
<name>N9NZL2_9GAMM</name>
<evidence type="ECO:0000313" key="3">
    <source>
        <dbReference type="Proteomes" id="UP000013101"/>
    </source>
</evidence>
<dbReference type="EMBL" id="APRS01000014">
    <property type="protein sequence ID" value="ENX08137.1"/>
    <property type="molecule type" value="Genomic_DNA"/>
</dbReference>
<sequence length="44" mass="4629">MLNKLFLAISISTVLVSAVQASHACEVASCTNGFDSVNVCELRS</sequence>
<reference evidence="2 3" key="1">
    <citation type="submission" date="2013-02" db="EMBL/GenBank/DDBJ databases">
        <title>The Genome Sequence of Acinetobacter sp. NIPH 2171.</title>
        <authorList>
            <consortium name="The Broad Institute Genome Sequencing Platform"/>
            <consortium name="The Broad Institute Genome Sequencing Center for Infectious Disease"/>
            <person name="Cerqueira G."/>
            <person name="Feldgarden M."/>
            <person name="Courvalin P."/>
            <person name="Perichon B."/>
            <person name="Grillot-Courvalin C."/>
            <person name="Clermont D."/>
            <person name="Rocha E."/>
            <person name="Yoon E.-J."/>
            <person name="Nemec A."/>
            <person name="Walker B."/>
            <person name="Young S.K."/>
            <person name="Zeng Q."/>
            <person name="Gargeya S."/>
            <person name="Fitzgerald M."/>
            <person name="Haas B."/>
            <person name="Abouelleil A."/>
            <person name="Alvarado L."/>
            <person name="Arachchi H.M."/>
            <person name="Berlin A.M."/>
            <person name="Chapman S.B."/>
            <person name="Dewar J."/>
            <person name="Goldberg J."/>
            <person name="Griggs A."/>
            <person name="Gujja S."/>
            <person name="Hansen M."/>
            <person name="Howarth C."/>
            <person name="Imamovic A."/>
            <person name="Larimer J."/>
            <person name="McCowan C."/>
            <person name="Murphy C."/>
            <person name="Neiman D."/>
            <person name="Pearson M."/>
            <person name="Priest M."/>
            <person name="Roberts A."/>
            <person name="Saif S."/>
            <person name="Shea T."/>
            <person name="Sisk P."/>
            <person name="Sykes S."/>
            <person name="Wortman J."/>
            <person name="Nusbaum C."/>
            <person name="Birren B."/>
        </authorList>
    </citation>
    <scope>NUCLEOTIDE SEQUENCE [LARGE SCALE GENOMIC DNA]</scope>
    <source>
        <strain evidence="2 3">NIPH 2171</strain>
    </source>
</reference>
<gene>
    <name evidence="2" type="ORF">F897_02545</name>
</gene>
<accession>N9NZL2</accession>
<evidence type="ECO:0000256" key="1">
    <source>
        <dbReference type="SAM" id="SignalP"/>
    </source>
</evidence>
<evidence type="ECO:0000313" key="2">
    <source>
        <dbReference type="EMBL" id="ENX08137.1"/>
    </source>
</evidence>
<dbReference type="Proteomes" id="UP000013101">
    <property type="component" value="Unassembled WGS sequence"/>
</dbReference>
<feature type="signal peptide" evidence="1">
    <location>
        <begin position="1"/>
        <end position="24"/>
    </location>
</feature>
<comment type="caution">
    <text evidence="2">The sequence shown here is derived from an EMBL/GenBank/DDBJ whole genome shotgun (WGS) entry which is preliminary data.</text>
</comment>
<keyword evidence="1" id="KW-0732">Signal</keyword>